<accession>A0A9P4KGZ1</accession>
<dbReference type="Proteomes" id="UP000800093">
    <property type="component" value="Unassembled WGS sequence"/>
</dbReference>
<dbReference type="EMBL" id="ML986589">
    <property type="protein sequence ID" value="KAF2267812.1"/>
    <property type="molecule type" value="Genomic_DNA"/>
</dbReference>
<organism evidence="1 2">
    <name type="scientific">Lojkania enalia</name>
    <dbReference type="NCBI Taxonomy" id="147567"/>
    <lineage>
        <taxon>Eukaryota</taxon>
        <taxon>Fungi</taxon>
        <taxon>Dikarya</taxon>
        <taxon>Ascomycota</taxon>
        <taxon>Pezizomycotina</taxon>
        <taxon>Dothideomycetes</taxon>
        <taxon>Pleosporomycetidae</taxon>
        <taxon>Pleosporales</taxon>
        <taxon>Pleosporales incertae sedis</taxon>
        <taxon>Lojkania</taxon>
    </lineage>
</organism>
<comment type="caution">
    <text evidence="1">The sequence shown here is derived from an EMBL/GenBank/DDBJ whole genome shotgun (WGS) entry which is preliminary data.</text>
</comment>
<dbReference type="OrthoDB" id="3790813at2759"/>
<proteinExistence type="predicted"/>
<name>A0A9P4KGZ1_9PLEO</name>
<sequence>MFYAAASIVPTVTLPSKQQVNIAIDAITDPVCDAMSKLLFRHSVPDEFLETELQGSKWEFADFVSEARKAPSRQGISRSYDILASRDNLEWQVRLNKTLVLAMKSVWIRIRGNRVWRLVLEIDVREIAEVDDVLKLMETGFELPEKEDWVSIFDYT</sequence>
<evidence type="ECO:0000313" key="2">
    <source>
        <dbReference type="Proteomes" id="UP000800093"/>
    </source>
</evidence>
<dbReference type="AlphaFoldDB" id="A0A9P4KGZ1"/>
<reference evidence="2" key="1">
    <citation type="journal article" date="2020" name="Stud. Mycol.">
        <title>101 Dothideomycetes genomes: A test case for predicting lifestyles and emergence of pathogens.</title>
        <authorList>
            <person name="Haridas S."/>
            <person name="Albert R."/>
            <person name="Binder M."/>
            <person name="Bloem J."/>
            <person name="LaButti K."/>
            <person name="Salamov A."/>
            <person name="Andreopoulos B."/>
            <person name="Baker S."/>
            <person name="Barry K."/>
            <person name="Bills G."/>
            <person name="Bluhm B."/>
            <person name="Cannon C."/>
            <person name="Castanera R."/>
            <person name="Culley D."/>
            <person name="Daum C."/>
            <person name="Ezra D."/>
            <person name="Gonzalez J."/>
            <person name="Henrissat B."/>
            <person name="Kuo A."/>
            <person name="Liang C."/>
            <person name="Lipzen A."/>
            <person name="Lutzoni F."/>
            <person name="Magnuson J."/>
            <person name="Mondo S."/>
            <person name="Nolan M."/>
            <person name="Ohm R."/>
            <person name="Pangilinan J."/>
            <person name="Park H.-J."/>
            <person name="Ramirez L."/>
            <person name="Alfaro M."/>
            <person name="Sun H."/>
            <person name="Tritt A."/>
            <person name="Yoshinaga Y."/>
            <person name="Zwiers L.-H."/>
            <person name="Turgeon B."/>
            <person name="Goodwin S."/>
            <person name="Spatafora J."/>
            <person name="Crous P."/>
            <person name="Grigoriev I."/>
        </authorList>
    </citation>
    <scope>NUCLEOTIDE SEQUENCE [LARGE SCALE GENOMIC DNA]</scope>
    <source>
        <strain evidence="2">CBS 304.66</strain>
    </source>
</reference>
<gene>
    <name evidence="1" type="ORF">CC78DRAFT_576823</name>
</gene>
<protein>
    <submittedName>
        <fullName evidence="1">Uncharacterized protein</fullName>
    </submittedName>
</protein>
<evidence type="ECO:0000313" key="1">
    <source>
        <dbReference type="EMBL" id="KAF2267812.1"/>
    </source>
</evidence>
<keyword evidence="2" id="KW-1185">Reference proteome</keyword>